<keyword evidence="2" id="KW-1185">Reference proteome</keyword>
<accession>A0A150LGG8</accession>
<sequence>MTLYEKDIETVRSIALGYMDDCGELTNEIINDIESAYTEEDIIIEVIDWDPKFIILYIEDKDKVFYGRVTLEFDGNVWKNSINKEKTYEKNQ</sequence>
<proteinExistence type="predicted"/>
<dbReference type="EMBL" id="LQYN01000006">
    <property type="protein sequence ID" value="KYD11417.1"/>
    <property type="molecule type" value="Genomic_DNA"/>
</dbReference>
<evidence type="ECO:0000313" key="2">
    <source>
        <dbReference type="Proteomes" id="UP000075666"/>
    </source>
</evidence>
<dbReference type="Proteomes" id="UP000075666">
    <property type="component" value="Unassembled WGS sequence"/>
</dbReference>
<name>A0A150LGG8_9BACI</name>
<evidence type="ECO:0000313" key="1">
    <source>
        <dbReference type="EMBL" id="KYD11417.1"/>
    </source>
</evidence>
<organism evidence="1 2">
    <name type="scientific">Heyndrickxia sporothermodurans</name>
    <dbReference type="NCBI Taxonomy" id="46224"/>
    <lineage>
        <taxon>Bacteria</taxon>
        <taxon>Bacillati</taxon>
        <taxon>Bacillota</taxon>
        <taxon>Bacilli</taxon>
        <taxon>Bacillales</taxon>
        <taxon>Bacillaceae</taxon>
        <taxon>Heyndrickxia</taxon>
    </lineage>
</organism>
<comment type="caution">
    <text evidence="1">The sequence shown here is derived from an EMBL/GenBank/DDBJ whole genome shotgun (WGS) entry which is preliminary data.</text>
</comment>
<dbReference type="STRING" id="46224.B4102_2145"/>
<reference evidence="1 2" key="1">
    <citation type="submission" date="2016-01" db="EMBL/GenBank/DDBJ databases">
        <title>Genome Sequences of Twelve Sporeforming Bacillus Species Isolated from Foods.</title>
        <authorList>
            <person name="Berendsen E.M."/>
            <person name="Wells-Bennik M.H."/>
            <person name="Krawcyk A.O."/>
            <person name="De Jong A."/>
            <person name="Holsappel S."/>
            <person name="Eijlander R.T."/>
            <person name="Kuipers O.P."/>
        </authorList>
    </citation>
    <scope>NUCLEOTIDE SEQUENCE [LARGE SCALE GENOMIC DNA]</scope>
    <source>
        <strain evidence="1 2">B4102</strain>
    </source>
</reference>
<protein>
    <submittedName>
        <fullName evidence="1">Uncharacterized protein</fullName>
    </submittedName>
</protein>
<dbReference type="RefSeq" id="WP_066226192.1">
    <property type="nucleotide sequence ID" value="NZ_LQYN01000006.1"/>
</dbReference>
<gene>
    <name evidence="1" type="ORF">B4102_2145</name>
</gene>
<dbReference type="AlphaFoldDB" id="A0A150LGG8"/>